<evidence type="ECO:0000256" key="9">
    <source>
        <dbReference type="ARBA" id="ARBA00023136"/>
    </source>
</evidence>
<keyword evidence="5" id="KW-0812">Transmembrane</keyword>
<dbReference type="EMBL" id="RKHQ01000002">
    <property type="protein sequence ID" value="ROR93615.1"/>
    <property type="molecule type" value="Genomic_DNA"/>
</dbReference>
<keyword evidence="7" id="KW-1133">Transmembrane helix</keyword>
<dbReference type="GO" id="GO:0005886">
    <property type="term" value="C:plasma membrane"/>
    <property type="evidence" value="ECO:0007669"/>
    <property type="project" value="UniProtKB-SubCell"/>
</dbReference>
<reference evidence="11 12" key="1">
    <citation type="submission" date="2018-11" db="EMBL/GenBank/DDBJ databases">
        <title>Sequencing the genomes of 1000 actinobacteria strains.</title>
        <authorList>
            <person name="Klenk H.-P."/>
        </authorList>
    </citation>
    <scope>NUCLEOTIDE SEQUENCE [LARGE SCALE GENOMIC DNA]</scope>
    <source>
        <strain evidence="11 12">DSM 13521</strain>
    </source>
</reference>
<comment type="similarity">
    <text evidence="2">Belongs to the YajC family.</text>
</comment>
<keyword evidence="12" id="KW-1185">Reference proteome</keyword>
<dbReference type="AlphaFoldDB" id="A0A3N2D1G9"/>
<dbReference type="InterPro" id="IPR003849">
    <property type="entry name" value="Preprotein_translocase_YajC"/>
</dbReference>
<dbReference type="GO" id="GO:0015031">
    <property type="term" value="P:protein transport"/>
    <property type="evidence" value="ECO:0007669"/>
    <property type="project" value="UniProtKB-KW"/>
</dbReference>
<keyword evidence="9" id="KW-0472">Membrane</keyword>
<name>A0A3N2D1G9_9MICO</name>
<keyword evidence="8" id="KW-0811">Translocation</keyword>
<keyword evidence="6" id="KW-0653">Protein transport</keyword>
<feature type="region of interest" description="Disordered" evidence="10">
    <location>
        <begin position="102"/>
        <end position="126"/>
    </location>
</feature>
<organism evidence="11 12">
    <name type="scientific">Salana multivorans</name>
    <dbReference type="NCBI Taxonomy" id="120377"/>
    <lineage>
        <taxon>Bacteria</taxon>
        <taxon>Bacillati</taxon>
        <taxon>Actinomycetota</taxon>
        <taxon>Actinomycetes</taxon>
        <taxon>Micrococcales</taxon>
        <taxon>Beutenbergiaceae</taxon>
        <taxon>Salana</taxon>
    </lineage>
</organism>
<evidence type="ECO:0000256" key="8">
    <source>
        <dbReference type="ARBA" id="ARBA00023010"/>
    </source>
</evidence>
<evidence type="ECO:0000256" key="5">
    <source>
        <dbReference type="ARBA" id="ARBA00022692"/>
    </source>
</evidence>
<protein>
    <submittedName>
        <fullName evidence="11">Preprotein translocase subunit YajC</fullName>
    </submittedName>
</protein>
<keyword evidence="4" id="KW-1003">Cell membrane</keyword>
<gene>
    <name evidence="11" type="ORF">EDD28_3033</name>
</gene>
<dbReference type="PANTHER" id="PTHR33909">
    <property type="entry name" value="SEC TRANSLOCON ACCESSORY COMPLEX SUBUNIT YAJC"/>
    <property type="match status" value="1"/>
</dbReference>
<evidence type="ECO:0000256" key="10">
    <source>
        <dbReference type="SAM" id="MobiDB-lite"/>
    </source>
</evidence>
<proteinExistence type="inferred from homology"/>
<evidence type="ECO:0000313" key="11">
    <source>
        <dbReference type="EMBL" id="ROR93615.1"/>
    </source>
</evidence>
<dbReference type="NCBIfam" id="TIGR00739">
    <property type="entry name" value="yajC"/>
    <property type="match status" value="1"/>
</dbReference>
<evidence type="ECO:0000256" key="7">
    <source>
        <dbReference type="ARBA" id="ARBA00022989"/>
    </source>
</evidence>
<dbReference type="SMART" id="SM01323">
    <property type="entry name" value="YajC"/>
    <property type="match status" value="1"/>
</dbReference>
<evidence type="ECO:0000256" key="4">
    <source>
        <dbReference type="ARBA" id="ARBA00022475"/>
    </source>
</evidence>
<evidence type="ECO:0000256" key="3">
    <source>
        <dbReference type="ARBA" id="ARBA00022448"/>
    </source>
</evidence>
<comment type="caution">
    <text evidence="11">The sequence shown here is derived from an EMBL/GenBank/DDBJ whole genome shotgun (WGS) entry which is preliminary data.</text>
</comment>
<dbReference type="RefSeq" id="WP_123740552.1">
    <property type="nucleotide sequence ID" value="NZ_CALFQU010000030.1"/>
</dbReference>
<accession>A0A3N2D1G9</accession>
<keyword evidence="3" id="KW-0813">Transport</keyword>
<evidence type="ECO:0000256" key="2">
    <source>
        <dbReference type="ARBA" id="ARBA00006742"/>
    </source>
</evidence>
<dbReference type="PANTHER" id="PTHR33909:SF1">
    <property type="entry name" value="SEC TRANSLOCON ACCESSORY COMPLEX SUBUNIT YAJC"/>
    <property type="match status" value="1"/>
</dbReference>
<comment type="subcellular location">
    <subcellularLocation>
        <location evidence="1">Cell membrane</location>
        <topology evidence="1">Single-pass membrane protein</topology>
    </subcellularLocation>
</comment>
<evidence type="ECO:0000313" key="12">
    <source>
        <dbReference type="Proteomes" id="UP000275356"/>
    </source>
</evidence>
<evidence type="ECO:0000256" key="6">
    <source>
        <dbReference type="ARBA" id="ARBA00022927"/>
    </source>
</evidence>
<dbReference type="Pfam" id="PF02699">
    <property type="entry name" value="YajC"/>
    <property type="match status" value="1"/>
</dbReference>
<evidence type="ECO:0000256" key="1">
    <source>
        <dbReference type="ARBA" id="ARBA00004162"/>
    </source>
</evidence>
<dbReference type="OrthoDB" id="3267178at2"/>
<dbReference type="Proteomes" id="UP000275356">
    <property type="component" value="Unassembled WGS sequence"/>
</dbReference>
<sequence length="126" mass="13359">MDPLLLVFLGLAVVGLFFVSSRGRKQQAKQNEFRSSLTPGKQIMTSSGQLGTIVSVDGDAVVIETTPGVLTRWVKAAIQEVPAQFASVLQPADDSTVIEGVEPVGTTDATDSIDVTVDDPRDDRTA</sequence>